<dbReference type="Gene3D" id="2.40.30.170">
    <property type="match status" value="1"/>
</dbReference>
<dbReference type="PANTHER" id="PTHR30097:SF4">
    <property type="entry name" value="SLR6042 PROTEIN"/>
    <property type="match status" value="1"/>
</dbReference>
<evidence type="ECO:0000256" key="1">
    <source>
        <dbReference type="ARBA" id="ARBA00009477"/>
    </source>
</evidence>
<dbReference type="Gene3D" id="2.40.420.20">
    <property type="match status" value="1"/>
</dbReference>
<evidence type="ECO:0000256" key="2">
    <source>
        <dbReference type="ARBA" id="ARBA00022448"/>
    </source>
</evidence>
<dbReference type="AlphaFoldDB" id="A0A937X8W3"/>
<name>A0A937X8W3_UNCEI</name>
<keyword evidence="2" id="KW-0813">Transport</keyword>
<dbReference type="GO" id="GO:0022857">
    <property type="term" value="F:transmembrane transporter activity"/>
    <property type="evidence" value="ECO:0007669"/>
    <property type="project" value="InterPro"/>
</dbReference>
<comment type="similarity">
    <text evidence="1">Belongs to the membrane fusion protein (MFP) (TC 8.A.1) family.</text>
</comment>
<dbReference type="InterPro" id="IPR058647">
    <property type="entry name" value="BSH_CzcB-like"/>
</dbReference>
<feature type="domain" description="CzcB-like C-terminal circularly permuted SH3-like" evidence="5">
    <location>
        <begin position="442"/>
        <end position="501"/>
    </location>
</feature>
<dbReference type="GO" id="GO:0030288">
    <property type="term" value="C:outer membrane-bounded periplasmic space"/>
    <property type="evidence" value="ECO:0007669"/>
    <property type="project" value="TreeGrafter"/>
</dbReference>
<dbReference type="GO" id="GO:0016020">
    <property type="term" value="C:membrane"/>
    <property type="evidence" value="ECO:0007669"/>
    <property type="project" value="InterPro"/>
</dbReference>
<dbReference type="InterPro" id="IPR006143">
    <property type="entry name" value="RND_pump_MFP"/>
</dbReference>
<evidence type="ECO:0000313" key="6">
    <source>
        <dbReference type="EMBL" id="MBM3318053.1"/>
    </source>
</evidence>
<evidence type="ECO:0000259" key="5">
    <source>
        <dbReference type="Pfam" id="PF25975"/>
    </source>
</evidence>
<dbReference type="InterPro" id="IPR058649">
    <property type="entry name" value="CzcB_C"/>
</dbReference>
<dbReference type="EMBL" id="VGIY01000250">
    <property type="protein sequence ID" value="MBM3318053.1"/>
    <property type="molecule type" value="Genomic_DNA"/>
</dbReference>
<evidence type="ECO:0000313" key="7">
    <source>
        <dbReference type="Proteomes" id="UP000748308"/>
    </source>
</evidence>
<dbReference type="GO" id="GO:0046914">
    <property type="term" value="F:transition metal ion binding"/>
    <property type="evidence" value="ECO:0007669"/>
    <property type="project" value="TreeGrafter"/>
</dbReference>
<dbReference type="GO" id="GO:0015679">
    <property type="term" value="P:plasma membrane copper ion transport"/>
    <property type="evidence" value="ECO:0007669"/>
    <property type="project" value="TreeGrafter"/>
</dbReference>
<reference evidence="6" key="1">
    <citation type="submission" date="2019-03" db="EMBL/GenBank/DDBJ databases">
        <title>Lake Tanganyika Metagenome-Assembled Genomes (MAGs).</title>
        <authorList>
            <person name="Tran P."/>
        </authorList>
    </citation>
    <scope>NUCLEOTIDE SEQUENCE</scope>
    <source>
        <strain evidence="6">M_DeepCast_400m_m2_100</strain>
    </source>
</reference>
<dbReference type="Proteomes" id="UP000748308">
    <property type="component" value="Unassembled WGS sequence"/>
</dbReference>
<dbReference type="Pfam" id="PF25975">
    <property type="entry name" value="CzcB_C"/>
    <property type="match status" value="1"/>
</dbReference>
<evidence type="ECO:0000259" key="4">
    <source>
        <dbReference type="Pfam" id="PF25973"/>
    </source>
</evidence>
<dbReference type="GO" id="GO:0060003">
    <property type="term" value="P:copper ion export"/>
    <property type="evidence" value="ECO:0007669"/>
    <property type="project" value="TreeGrafter"/>
</dbReference>
<accession>A0A937X8W3</accession>
<dbReference type="Pfam" id="PF25954">
    <property type="entry name" value="Beta-barrel_RND_2"/>
    <property type="match status" value="1"/>
</dbReference>
<protein>
    <submittedName>
        <fullName evidence="6">Efflux RND transporter periplasmic adaptor subunit</fullName>
    </submittedName>
</protein>
<gene>
    <name evidence="6" type="ORF">FJY75_09405</name>
</gene>
<sequence>MSSPRVRVRRPGRVRLPAFGVVGILLALIIGPGCGNDRQGGAQRREAAPVHAHGPACDHAPAAECAPVHAHGPACDHGPAAECAPVHAHGPACDHGPAAEAACAHGTAGGGACFHDHAGHAHGGGLSDLDRPVEELLGLRCEHAMPAFRCDDCRYEAGIARVPAALVEGGLVRVGRPVPAPLASELELSGLIEFDGRKVVELGSRASGVVRRVATDLGAAVAPGSLLAEIESADVGRAQAAYLEAQTAARVAARAYERQRELRLAGITSEREHLEAEQAHAAAAIRADLTRQDLARLGLSAAEIEALERAGAAGADGLLALRAPFAGEVVELSAVTGRQVAAGEPLARLADRRTLWVWVDLYETQLAVLGSAAEGSRPARVTVRALPGREFAGRLDFVGRVVDPGSRTVKARITLENAGGELRPGMFAAARVAIDAPRTALVLPSAAVLSDEGRDFVFVHCLEDYYLRRPVTRGRTTGERVEVAGVGEEQQVVLEGAFLLKSDVLRAKMGEGCAH</sequence>
<dbReference type="NCBIfam" id="TIGR01730">
    <property type="entry name" value="RND_mfp"/>
    <property type="match status" value="1"/>
</dbReference>
<organism evidence="6 7">
    <name type="scientific">Eiseniibacteriota bacterium</name>
    <dbReference type="NCBI Taxonomy" id="2212470"/>
    <lineage>
        <taxon>Bacteria</taxon>
        <taxon>Candidatus Eiseniibacteriota</taxon>
    </lineage>
</organism>
<dbReference type="FunFam" id="2.40.30.170:FF:000010">
    <property type="entry name" value="Efflux RND transporter periplasmic adaptor subunit"/>
    <property type="match status" value="1"/>
</dbReference>
<proteinExistence type="inferred from homology"/>
<feature type="domain" description="CzcB-like barrel-sandwich hybrid" evidence="4">
    <location>
        <begin position="200"/>
        <end position="351"/>
    </location>
</feature>
<dbReference type="SUPFAM" id="SSF111369">
    <property type="entry name" value="HlyD-like secretion proteins"/>
    <property type="match status" value="1"/>
</dbReference>
<comment type="caution">
    <text evidence="6">The sequence shown here is derived from an EMBL/GenBank/DDBJ whole genome shotgun (WGS) entry which is preliminary data.</text>
</comment>
<dbReference type="Pfam" id="PF25973">
    <property type="entry name" value="BSH_CzcB"/>
    <property type="match status" value="1"/>
</dbReference>
<feature type="domain" description="CusB-like beta-barrel" evidence="3">
    <location>
        <begin position="354"/>
        <end position="433"/>
    </location>
</feature>
<dbReference type="InterPro" id="IPR058792">
    <property type="entry name" value="Beta-barrel_RND_2"/>
</dbReference>
<evidence type="ECO:0000259" key="3">
    <source>
        <dbReference type="Pfam" id="PF25954"/>
    </source>
</evidence>
<dbReference type="InterPro" id="IPR051909">
    <property type="entry name" value="MFP_Cation_Efflux"/>
</dbReference>
<dbReference type="PANTHER" id="PTHR30097">
    <property type="entry name" value="CATION EFFLUX SYSTEM PROTEIN CUSB"/>
    <property type="match status" value="1"/>
</dbReference>